<dbReference type="EMBL" id="BMMF01000010">
    <property type="protein sequence ID" value="GGK43125.1"/>
    <property type="molecule type" value="Genomic_DNA"/>
</dbReference>
<comment type="caution">
    <text evidence="4">The sequence shown here is derived from an EMBL/GenBank/DDBJ whole genome shotgun (WGS) entry which is preliminary data.</text>
</comment>
<dbReference type="RefSeq" id="WP_188914345.1">
    <property type="nucleotide sequence ID" value="NZ_BMMF01000010.1"/>
</dbReference>
<dbReference type="Gene3D" id="1.20.1440.100">
    <property type="entry name" value="SG protein - dephosphorylation function"/>
    <property type="match status" value="1"/>
</dbReference>
<dbReference type="InterPro" id="IPR036412">
    <property type="entry name" value="HAD-like_sf"/>
</dbReference>
<keyword evidence="5" id="KW-1185">Reference proteome</keyword>
<dbReference type="GO" id="GO:0046872">
    <property type="term" value="F:metal ion binding"/>
    <property type="evidence" value="ECO:0007669"/>
    <property type="project" value="UniProtKB-KW"/>
</dbReference>
<dbReference type="PANTHER" id="PTHR43344">
    <property type="entry name" value="PHOSPHOSERINE PHOSPHATASE"/>
    <property type="match status" value="1"/>
</dbReference>
<dbReference type="NCBIfam" id="TIGR01490">
    <property type="entry name" value="HAD-SF-IB-hyp1"/>
    <property type="match status" value="1"/>
</dbReference>
<sequence>MNAPAIAFFDVDETILQGKSMFEFAAYLELTRGLLDATALKADMQALAAGGAPREEVNVAFWQRFRGLVQDEVRAAAEEWAALRKADPRTMWIETTCERLAAHRRAGHGIALVSGSAIDILGPIAREVGAHHLLATRLLVEDGRYTGRLVPPVMIGDGKRHAAFSILQSLEVPAARCFAYGDHDSDLPMLGLVGNPVVVGENPAMLAVARERGWPVLPSTTRTDDASTREAAA</sequence>
<dbReference type="Pfam" id="PF12710">
    <property type="entry name" value="HAD"/>
    <property type="match status" value="1"/>
</dbReference>
<dbReference type="InterPro" id="IPR006385">
    <property type="entry name" value="HAD_hydro_SerB1"/>
</dbReference>
<dbReference type="SUPFAM" id="SSF56784">
    <property type="entry name" value="HAD-like"/>
    <property type="match status" value="1"/>
</dbReference>
<evidence type="ECO:0000313" key="4">
    <source>
        <dbReference type="EMBL" id="GGK43125.1"/>
    </source>
</evidence>
<evidence type="ECO:0000256" key="1">
    <source>
        <dbReference type="ARBA" id="ARBA00022723"/>
    </source>
</evidence>
<keyword evidence="3" id="KW-0460">Magnesium</keyword>
<dbReference type="NCBIfam" id="TIGR01488">
    <property type="entry name" value="HAD-SF-IB"/>
    <property type="match status" value="1"/>
</dbReference>
<accession>A0A917QDG1</accession>
<dbReference type="Gene3D" id="3.40.50.1000">
    <property type="entry name" value="HAD superfamily/HAD-like"/>
    <property type="match status" value="1"/>
</dbReference>
<proteinExistence type="predicted"/>
<reference evidence="4 5" key="1">
    <citation type="journal article" date="2014" name="Int. J. Syst. Evol. Microbiol.">
        <title>Complete genome sequence of Corynebacterium casei LMG S-19264T (=DSM 44701T), isolated from a smear-ripened cheese.</title>
        <authorList>
            <consortium name="US DOE Joint Genome Institute (JGI-PGF)"/>
            <person name="Walter F."/>
            <person name="Albersmeier A."/>
            <person name="Kalinowski J."/>
            <person name="Ruckert C."/>
        </authorList>
    </citation>
    <scope>NUCLEOTIDE SEQUENCE [LARGE SCALE GENOMIC DNA]</scope>
    <source>
        <strain evidence="4 5">CGMCC 1.9161</strain>
    </source>
</reference>
<organism evidence="4 5">
    <name type="scientific">Salinarimonas ramus</name>
    <dbReference type="NCBI Taxonomy" id="690164"/>
    <lineage>
        <taxon>Bacteria</taxon>
        <taxon>Pseudomonadati</taxon>
        <taxon>Pseudomonadota</taxon>
        <taxon>Alphaproteobacteria</taxon>
        <taxon>Hyphomicrobiales</taxon>
        <taxon>Salinarimonadaceae</taxon>
        <taxon>Salinarimonas</taxon>
    </lineage>
</organism>
<evidence type="ECO:0000313" key="5">
    <source>
        <dbReference type="Proteomes" id="UP000600449"/>
    </source>
</evidence>
<dbReference type="PANTHER" id="PTHR43344:SF13">
    <property type="entry name" value="PHOSPHATASE RV3661-RELATED"/>
    <property type="match status" value="1"/>
</dbReference>
<keyword evidence="1" id="KW-0479">Metal-binding</keyword>
<gene>
    <name evidence="4" type="primary">mmfP</name>
    <name evidence="4" type="ORF">GCM10011322_32870</name>
</gene>
<protein>
    <recommendedName>
        <fullName evidence="6">HAD-superfamily subfamily IB hydrolase, TIGR01490</fullName>
    </recommendedName>
</protein>
<evidence type="ECO:0008006" key="6">
    <source>
        <dbReference type="Google" id="ProtNLM"/>
    </source>
</evidence>
<dbReference type="GO" id="GO:0016787">
    <property type="term" value="F:hydrolase activity"/>
    <property type="evidence" value="ECO:0007669"/>
    <property type="project" value="UniProtKB-KW"/>
</dbReference>
<name>A0A917QDG1_9HYPH</name>
<evidence type="ECO:0000256" key="3">
    <source>
        <dbReference type="ARBA" id="ARBA00022842"/>
    </source>
</evidence>
<dbReference type="InterPro" id="IPR050582">
    <property type="entry name" value="HAD-like_SerB"/>
</dbReference>
<dbReference type="InterPro" id="IPR023214">
    <property type="entry name" value="HAD_sf"/>
</dbReference>
<dbReference type="AlphaFoldDB" id="A0A917QDG1"/>
<evidence type="ECO:0000256" key="2">
    <source>
        <dbReference type="ARBA" id="ARBA00022801"/>
    </source>
</evidence>
<dbReference type="Proteomes" id="UP000600449">
    <property type="component" value="Unassembled WGS sequence"/>
</dbReference>
<keyword evidence="2" id="KW-0378">Hydrolase</keyword>